<reference evidence="1" key="2">
    <citation type="journal article" date="2023" name="Science">
        <title>Genomic signatures of disease resistance in endangered staghorn corals.</title>
        <authorList>
            <person name="Vollmer S.V."/>
            <person name="Selwyn J.D."/>
            <person name="Despard B.A."/>
            <person name="Roesel C.L."/>
        </authorList>
    </citation>
    <scope>NUCLEOTIDE SEQUENCE</scope>
    <source>
        <strain evidence="1">K2</strain>
    </source>
</reference>
<evidence type="ECO:0000313" key="2">
    <source>
        <dbReference type="Proteomes" id="UP001249851"/>
    </source>
</evidence>
<gene>
    <name evidence="1" type="ORF">P5673_020556</name>
</gene>
<dbReference type="Proteomes" id="UP001249851">
    <property type="component" value="Unassembled WGS sequence"/>
</dbReference>
<name>A0AAD9V171_ACRCE</name>
<protein>
    <submittedName>
        <fullName evidence="1">Uncharacterized protein</fullName>
    </submittedName>
</protein>
<evidence type="ECO:0000313" key="1">
    <source>
        <dbReference type="EMBL" id="KAK2557431.1"/>
    </source>
</evidence>
<dbReference type="AlphaFoldDB" id="A0AAD9V171"/>
<dbReference type="EMBL" id="JARQWQ010000050">
    <property type="protein sequence ID" value="KAK2557431.1"/>
    <property type="molecule type" value="Genomic_DNA"/>
</dbReference>
<dbReference type="PANTHER" id="PTHR46670">
    <property type="entry name" value="ENDO/EXONUCLEASE/PHOSPHATASE DOMAIN-CONTAINING PROTEIN"/>
    <property type="match status" value="1"/>
</dbReference>
<organism evidence="1 2">
    <name type="scientific">Acropora cervicornis</name>
    <name type="common">Staghorn coral</name>
    <dbReference type="NCBI Taxonomy" id="6130"/>
    <lineage>
        <taxon>Eukaryota</taxon>
        <taxon>Metazoa</taxon>
        <taxon>Cnidaria</taxon>
        <taxon>Anthozoa</taxon>
        <taxon>Hexacorallia</taxon>
        <taxon>Scleractinia</taxon>
        <taxon>Astrocoeniina</taxon>
        <taxon>Acroporidae</taxon>
        <taxon>Acropora</taxon>
    </lineage>
</organism>
<dbReference type="PANTHER" id="PTHR46670:SF3">
    <property type="entry name" value="ENDONUCLEASE_EXONUCLEASE_PHOSPHATASE DOMAIN-CONTAINING PROTEIN"/>
    <property type="match status" value="1"/>
</dbReference>
<keyword evidence="2" id="KW-1185">Reference proteome</keyword>
<accession>A0AAD9V171</accession>
<reference evidence="1" key="1">
    <citation type="journal article" date="2023" name="G3 (Bethesda)">
        <title>Whole genome assembly and annotation of the endangered Caribbean coral Acropora cervicornis.</title>
        <authorList>
            <person name="Selwyn J.D."/>
            <person name="Vollmer S.V."/>
        </authorList>
    </citation>
    <scope>NUCLEOTIDE SEQUENCE</scope>
    <source>
        <strain evidence="1">K2</strain>
    </source>
</reference>
<proteinExistence type="predicted"/>
<sequence length="404" mass="47370">MRTLIDLLCIRRKALDNIDLNLQHVTEPTHIHGHTLDLVITSKIEDIFASPPCACRYFSDHAAVYCDAIRLCDRGNSDPITPLDLDVLVEDYTTTLLSQVLDGHAPLKTKTVQARPKVPWYTSEIAEAKRRRRKAERKWRRTRLQEDLLAFKKLKNHVTYISTRAKRAFYSDFVNDNIEDQGKLFRATRSLLLPRHGQLNLSQRYWADSFMENLREFSVDEMWDTFERSIRSIMDACIPHKMTSSRYNLPWFNRSLRRQSRAKQRLYNKAKRSQNPQHWSEFRDARKRLHKNLKSAREKYVYDYLGESIKDNRPKHFWSFIKHLKKDDPCVADFKVDGQIISDSETKSDLLNKQFSNVYTKEDLARIPIVGHSPKPTIGSLHDCDPPRSNQAINITEAKQSKWA</sequence>
<comment type="caution">
    <text evidence="1">The sequence shown here is derived from an EMBL/GenBank/DDBJ whole genome shotgun (WGS) entry which is preliminary data.</text>
</comment>